<dbReference type="InterPro" id="IPR025944">
    <property type="entry name" value="Sigma_54_int_dom_CS"/>
</dbReference>
<dbReference type="PANTHER" id="PTHR32071:SF123">
    <property type="entry name" value="DNA-BINDING TRANSCRIPTIONAL ACTIVATOR HYFR-RELATED"/>
    <property type="match status" value="1"/>
</dbReference>
<evidence type="ECO:0000313" key="9">
    <source>
        <dbReference type="EMBL" id="PSL43012.1"/>
    </source>
</evidence>
<dbReference type="RefSeq" id="WP_106531110.1">
    <property type="nucleotide sequence ID" value="NZ_PYAW01000009.1"/>
</dbReference>
<dbReference type="GO" id="GO:0000160">
    <property type="term" value="P:phosphorelay signal transduction system"/>
    <property type="evidence" value="ECO:0007669"/>
    <property type="project" value="InterPro"/>
</dbReference>
<comment type="caution">
    <text evidence="9">The sequence shown here is derived from an EMBL/GenBank/DDBJ whole genome shotgun (WGS) entry which is preliminary data.</text>
</comment>
<keyword evidence="1" id="KW-0547">Nucleotide-binding</keyword>
<gene>
    <name evidence="9" type="ORF">CLV51_1096</name>
</gene>
<dbReference type="FunFam" id="3.40.50.300:FF:000006">
    <property type="entry name" value="DNA-binding transcriptional regulator NtrC"/>
    <property type="match status" value="1"/>
</dbReference>
<dbReference type="Pfam" id="PF00072">
    <property type="entry name" value="Response_reg"/>
    <property type="match status" value="1"/>
</dbReference>
<evidence type="ECO:0000256" key="6">
    <source>
        <dbReference type="PROSITE-ProRule" id="PRU00169"/>
    </source>
</evidence>
<dbReference type="GO" id="GO:0003677">
    <property type="term" value="F:DNA binding"/>
    <property type="evidence" value="ECO:0007669"/>
    <property type="project" value="UniProtKB-KW"/>
</dbReference>
<dbReference type="SMART" id="SM00382">
    <property type="entry name" value="AAA"/>
    <property type="match status" value="1"/>
</dbReference>
<dbReference type="PROSITE" id="PS50045">
    <property type="entry name" value="SIGMA54_INTERACT_4"/>
    <property type="match status" value="1"/>
</dbReference>
<dbReference type="Gene3D" id="3.40.50.300">
    <property type="entry name" value="P-loop containing nucleotide triphosphate hydrolases"/>
    <property type="match status" value="1"/>
</dbReference>
<feature type="domain" description="Sigma-54 factor interaction" evidence="7">
    <location>
        <begin position="328"/>
        <end position="557"/>
    </location>
</feature>
<dbReference type="InterPro" id="IPR009057">
    <property type="entry name" value="Homeodomain-like_sf"/>
</dbReference>
<dbReference type="InterPro" id="IPR001789">
    <property type="entry name" value="Sig_transdc_resp-reg_receiver"/>
</dbReference>
<dbReference type="SUPFAM" id="SSF52540">
    <property type="entry name" value="P-loop containing nucleoside triphosphate hydrolases"/>
    <property type="match status" value="1"/>
</dbReference>
<feature type="domain" description="Response regulatory" evidence="8">
    <location>
        <begin position="4"/>
        <end position="118"/>
    </location>
</feature>
<evidence type="ECO:0000256" key="2">
    <source>
        <dbReference type="ARBA" id="ARBA00022840"/>
    </source>
</evidence>
<dbReference type="CDD" id="cd17534">
    <property type="entry name" value="REC_DC-like"/>
    <property type="match status" value="1"/>
</dbReference>
<dbReference type="Proteomes" id="UP000240971">
    <property type="component" value="Unassembled WGS sequence"/>
</dbReference>
<dbReference type="PANTHER" id="PTHR32071">
    <property type="entry name" value="TRANSCRIPTIONAL REGULATORY PROTEIN"/>
    <property type="match status" value="1"/>
</dbReference>
<dbReference type="Gene3D" id="1.10.10.60">
    <property type="entry name" value="Homeodomain-like"/>
    <property type="match status" value="1"/>
</dbReference>
<dbReference type="GO" id="GO:0006355">
    <property type="term" value="P:regulation of DNA-templated transcription"/>
    <property type="evidence" value="ECO:0007669"/>
    <property type="project" value="InterPro"/>
</dbReference>
<keyword evidence="4" id="KW-0238">DNA-binding</keyword>
<dbReference type="InterPro" id="IPR058031">
    <property type="entry name" value="AAA_lid_NorR"/>
</dbReference>
<dbReference type="SUPFAM" id="SSF46689">
    <property type="entry name" value="Homeodomain-like"/>
    <property type="match status" value="1"/>
</dbReference>
<dbReference type="SMART" id="SM00448">
    <property type="entry name" value="REC"/>
    <property type="match status" value="1"/>
</dbReference>
<reference evidence="9 10" key="1">
    <citation type="submission" date="2018-03" db="EMBL/GenBank/DDBJ databases">
        <title>Genomic Encyclopedia of Archaeal and Bacterial Type Strains, Phase II (KMG-II): from individual species to whole genera.</title>
        <authorList>
            <person name="Goeker M."/>
        </authorList>
    </citation>
    <scope>NUCLEOTIDE SEQUENCE [LARGE SCALE GENOMIC DNA]</scope>
    <source>
        <strain evidence="9 10">DSM 24859</strain>
    </source>
</reference>
<evidence type="ECO:0000259" key="7">
    <source>
        <dbReference type="PROSITE" id="PS50045"/>
    </source>
</evidence>
<accession>A0A2P8H9W2</accession>
<dbReference type="InterPro" id="IPR027417">
    <property type="entry name" value="P-loop_NTPase"/>
</dbReference>
<organism evidence="9 10">
    <name type="scientific">Chitinophaga niastensis</name>
    <dbReference type="NCBI Taxonomy" id="536980"/>
    <lineage>
        <taxon>Bacteria</taxon>
        <taxon>Pseudomonadati</taxon>
        <taxon>Bacteroidota</taxon>
        <taxon>Chitinophagia</taxon>
        <taxon>Chitinophagales</taxon>
        <taxon>Chitinophagaceae</taxon>
        <taxon>Chitinophaga</taxon>
    </lineage>
</organism>
<keyword evidence="5" id="KW-0804">Transcription</keyword>
<evidence type="ECO:0000259" key="8">
    <source>
        <dbReference type="PROSITE" id="PS50110"/>
    </source>
</evidence>
<dbReference type="SUPFAM" id="SSF52172">
    <property type="entry name" value="CheY-like"/>
    <property type="match status" value="1"/>
</dbReference>
<evidence type="ECO:0000256" key="3">
    <source>
        <dbReference type="ARBA" id="ARBA00023015"/>
    </source>
</evidence>
<evidence type="ECO:0000256" key="1">
    <source>
        <dbReference type="ARBA" id="ARBA00022741"/>
    </source>
</evidence>
<dbReference type="InterPro" id="IPR011006">
    <property type="entry name" value="CheY-like_superfamily"/>
</dbReference>
<evidence type="ECO:0000256" key="4">
    <source>
        <dbReference type="ARBA" id="ARBA00023125"/>
    </source>
</evidence>
<dbReference type="InterPro" id="IPR025943">
    <property type="entry name" value="Sigma_54_int_dom_ATP-bd_2"/>
</dbReference>
<keyword evidence="10" id="KW-1185">Reference proteome</keyword>
<dbReference type="CDD" id="cd00009">
    <property type="entry name" value="AAA"/>
    <property type="match status" value="1"/>
</dbReference>
<keyword evidence="6" id="KW-0597">Phosphoprotein</keyword>
<protein>
    <submittedName>
        <fullName evidence="9">Response regulator receiver domain-containing protein</fullName>
    </submittedName>
</protein>
<dbReference type="GO" id="GO:0005524">
    <property type="term" value="F:ATP binding"/>
    <property type="evidence" value="ECO:0007669"/>
    <property type="project" value="UniProtKB-KW"/>
</dbReference>
<dbReference type="OrthoDB" id="9767722at2"/>
<dbReference type="InterPro" id="IPR003593">
    <property type="entry name" value="AAA+_ATPase"/>
</dbReference>
<feature type="modified residue" description="4-aspartylphosphate" evidence="6">
    <location>
        <position position="54"/>
    </location>
</feature>
<keyword evidence="3" id="KW-0805">Transcription regulation</keyword>
<evidence type="ECO:0000313" key="10">
    <source>
        <dbReference type="Proteomes" id="UP000240971"/>
    </source>
</evidence>
<dbReference type="Gene3D" id="1.10.8.60">
    <property type="match status" value="1"/>
</dbReference>
<dbReference type="EMBL" id="PYAW01000009">
    <property type="protein sequence ID" value="PSL43012.1"/>
    <property type="molecule type" value="Genomic_DNA"/>
</dbReference>
<dbReference type="Pfam" id="PF00158">
    <property type="entry name" value="Sigma54_activat"/>
    <property type="match status" value="1"/>
</dbReference>
<dbReference type="AlphaFoldDB" id="A0A2P8H9W2"/>
<name>A0A2P8H9W2_CHINA</name>
<sequence length="648" mass="73217">MKKKILIVEDEFVVANDLEIMLEAAGYETMGIAVSVNAAMEEIAKGIPDLVLLDIQLQGTLSGIDLARQLKKRHIAFVYLSANSDQTTLQMAKATEPYGFLVKPIRPKDLLVTLDIACYRHEHSLESFLFRKDRLRRELALLVNEQNDRATILSRFAESLQVVVPFDFLCFACSTHHEGHQFRALYRSGFNEYQEINKTGLGNIASKSISEVDLLLSNTPAAQPMQQFNEDAYIHFLEEDPLADLLHRCYNFQSVIRGYIDLPASPHCRVYIFNKEANRFDDRHVSVVEEIQELMGKLMMEGSQEKKIFSTRVGTDSGNMTGPIVKKFIGKSKSISHCLDMVAQVAPLNTSVLITGESGTGKELFAEAIHQLSPRNRQPFIKINCAALPYTLIESELFGYEKGAFTGALTSRMGKFEAASGGTIFLDEIGEMDMDVQAKLLRVLQEKKVQRVGSHKMIEADVRIIAATNRDLVNAVAEHRFRLDLYFRLNVFPIQLPALRDRKEDIPLLVDHLGRQIARVMGRDYYGVAAEMMEALEQYDWPGNVRELENVIERALIISGPNKAMTLVQPLTSKRTPVDAFSPSRKFSTIDEIKQRQEQYERELIEAALRESKGKIRGTEGAAEKLDIKPTTLESKLIRLGIRKEDFQ</sequence>
<dbReference type="PROSITE" id="PS00676">
    <property type="entry name" value="SIGMA54_INTERACT_2"/>
    <property type="match status" value="1"/>
</dbReference>
<proteinExistence type="predicted"/>
<keyword evidence="2" id="KW-0067">ATP-binding</keyword>
<dbReference type="PROSITE" id="PS50110">
    <property type="entry name" value="RESPONSE_REGULATORY"/>
    <property type="match status" value="1"/>
</dbReference>
<dbReference type="InterPro" id="IPR002078">
    <property type="entry name" value="Sigma_54_int"/>
</dbReference>
<dbReference type="InterPro" id="IPR025662">
    <property type="entry name" value="Sigma_54_int_dom_ATP-bd_1"/>
</dbReference>
<dbReference type="Pfam" id="PF25601">
    <property type="entry name" value="AAA_lid_14"/>
    <property type="match status" value="1"/>
</dbReference>
<dbReference type="PROSITE" id="PS00675">
    <property type="entry name" value="SIGMA54_INTERACT_1"/>
    <property type="match status" value="1"/>
</dbReference>
<dbReference type="PROSITE" id="PS00688">
    <property type="entry name" value="SIGMA54_INTERACT_3"/>
    <property type="match status" value="1"/>
</dbReference>
<dbReference type="Gene3D" id="3.40.50.2300">
    <property type="match status" value="1"/>
</dbReference>
<evidence type="ECO:0000256" key="5">
    <source>
        <dbReference type="ARBA" id="ARBA00023163"/>
    </source>
</evidence>